<dbReference type="InterPro" id="IPR036390">
    <property type="entry name" value="WH_DNA-bd_sf"/>
</dbReference>
<dbReference type="PROSITE" id="PS01332">
    <property type="entry name" value="HTH_RRF2_1"/>
    <property type="match status" value="1"/>
</dbReference>
<evidence type="ECO:0000313" key="2">
    <source>
        <dbReference type="Proteomes" id="UP000067625"/>
    </source>
</evidence>
<dbReference type="STRING" id="1441095.AM592_12840"/>
<evidence type="ECO:0000313" key="1">
    <source>
        <dbReference type="EMBL" id="ALC82371.1"/>
    </source>
</evidence>
<dbReference type="PANTHER" id="PTHR33221">
    <property type="entry name" value="WINGED HELIX-TURN-HELIX TRANSCRIPTIONAL REGULATOR, RRF2 FAMILY"/>
    <property type="match status" value="1"/>
</dbReference>
<dbReference type="AlphaFoldDB" id="A0A0M4FS90"/>
<dbReference type="InterPro" id="IPR030489">
    <property type="entry name" value="TR_Rrf2-type_CS"/>
</dbReference>
<dbReference type="InterPro" id="IPR036388">
    <property type="entry name" value="WH-like_DNA-bd_sf"/>
</dbReference>
<gene>
    <name evidence="1" type="ORF">AM592_12840</name>
</gene>
<accession>A0A0M4FS90</accession>
<dbReference type="GO" id="GO:0005829">
    <property type="term" value="C:cytosol"/>
    <property type="evidence" value="ECO:0007669"/>
    <property type="project" value="TreeGrafter"/>
</dbReference>
<dbReference type="OrthoDB" id="9808360at2"/>
<dbReference type="PATRIC" id="fig|1441095.3.peg.2817"/>
<organism evidence="1 2">
    <name type="scientific">Bacillus gobiensis</name>
    <dbReference type="NCBI Taxonomy" id="1441095"/>
    <lineage>
        <taxon>Bacteria</taxon>
        <taxon>Bacillati</taxon>
        <taxon>Bacillota</taxon>
        <taxon>Bacilli</taxon>
        <taxon>Bacillales</taxon>
        <taxon>Bacillaceae</taxon>
        <taxon>Bacillus</taxon>
    </lineage>
</organism>
<sequence length="138" mass="15518">MSYSLSFWQGISIIVYTAVKVEHGYTDFVPTRQLSESLDIPIPTAVKILQSLNRTGLTETREGAKGGIRLAKKPEEITLLDVFHAIEHDRPLFRTKMPTSLTNDFATMVIEKMTASLQQSEQSMKSSLNQVTIADLFR</sequence>
<dbReference type="SUPFAM" id="SSF46785">
    <property type="entry name" value="Winged helix' DNA-binding domain"/>
    <property type="match status" value="1"/>
</dbReference>
<dbReference type="PANTHER" id="PTHR33221:SF15">
    <property type="entry name" value="HTH-TYPE TRANSCRIPTIONAL REGULATOR YWGB-RELATED"/>
    <property type="match status" value="1"/>
</dbReference>
<keyword evidence="2" id="KW-1185">Reference proteome</keyword>
<dbReference type="EMBL" id="CP012600">
    <property type="protein sequence ID" value="ALC82371.1"/>
    <property type="molecule type" value="Genomic_DNA"/>
</dbReference>
<proteinExistence type="predicted"/>
<dbReference type="InterPro" id="IPR000944">
    <property type="entry name" value="Tscrpt_reg_Rrf2"/>
</dbReference>
<dbReference type="PROSITE" id="PS51197">
    <property type="entry name" value="HTH_RRF2_2"/>
    <property type="match status" value="1"/>
</dbReference>
<reference evidence="2" key="1">
    <citation type="submission" date="2015-08" db="EMBL/GenBank/DDBJ databases">
        <title>Genome sequencing project for genomic taxonomy and phylogenomics of Bacillus-like bacteria.</title>
        <authorList>
            <person name="Liu B."/>
            <person name="Wang J."/>
            <person name="Zhu Y."/>
            <person name="Liu G."/>
            <person name="Chen Q."/>
            <person name="Chen Z."/>
            <person name="Lan J."/>
            <person name="Che J."/>
            <person name="Ge C."/>
            <person name="Shi H."/>
            <person name="Pan Z."/>
            <person name="Liu X."/>
        </authorList>
    </citation>
    <scope>NUCLEOTIDE SEQUENCE [LARGE SCALE GENOMIC DNA]</scope>
    <source>
        <strain evidence="2">FJAT-4402</strain>
    </source>
</reference>
<reference evidence="1 2" key="2">
    <citation type="journal article" date="2016" name="Int. J. Syst. Evol. Microbiol.">
        <title>Bacillus gobiensis sp. nov., isolated from a soil sample.</title>
        <authorList>
            <person name="Liu B."/>
            <person name="Liu G.H."/>
            <person name="Cetin S."/>
            <person name="Schumann P."/>
            <person name="Pan Z.Z."/>
            <person name="Chen Q.Q."/>
        </authorList>
    </citation>
    <scope>NUCLEOTIDE SEQUENCE [LARGE SCALE GENOMIC DNA]</scope>
    <source>
        <strain evidence="1 2">FJAT-4402</strain>
    </source>
</reference>
<dbReference type="Pfam" id="PF02082">
    <property type="entry name" value="Rrf2"/>
    <property type="match status" value="1"/>
</dbReference>
<name>A0A0M4FS90_9BACI</name>
<dbReference type="GO" id="GO:0003700">
    <property type="term" value="F:DNA-binding transcription factor activity"/>
    <property type="evidence" value="ECO:0007669"/>
    <property type="project" value="TreeGrafter"/>
</dbReference>
<dbReference type="Proteomes" id="UP000067625">
    <property type="component" value="Chromosome"/>
</dbReference>
<protein>
    <submittedName>
        <fullName evidence="1">Rrf2 family transcriptional regulator</fullName>
    </submittedName>
</protein>
<dbReference type="RefSeq" id="WP_053604157.1">
    <property type="nucleotide sequence ID" value="NZ_CP012600.1"/>
</dbReference>
<dbReference type="Gene3D" id="1.10.10.10">
    <property type="entry name" value="Winged helix-like DNA-binding domain superfamily/Winged helix DNA-binding domain"/>
    <property type="match status" value="1"/>
</dbReference>